<evidence type="ECO:0000256" key="3">
    <source>
        <dbReference type="ARBA" id="ARBA00022475"/>
    </source>
</evidence>
<name>A0A410FUM9_BIPS1</name>
<keyword evidence="7 9" id="KW-1133">Transmembrane helix</keyword>
<reference evidence="13" key="1">
    <citation type="submission" date="2018-12" db="EMBL/GenBank/DDBJ databases">
        <title>Complete genome sequence of an uncultured bacterium of the candidate phylum Bipolaricaulota.</title>
        <authorList>
            <person name="Kadnikov V.V."/>
            <person name="Mardanov A.V."/>
            <person name="Beletsky A.V."/>
            <person name="Frank Y.A."/>
            <person name="Karnachuk O.V."/>
            <person name="Ravin N.V."/>
        </authorList>
    </citation>
    <scope>NUCLEOTIDE SEQUENCE [LARGE SCALE GENOMIC DNA]</scope>
</reference>
<dbReference type="KEGG" id="bih:BIP78_1069"/>
<sequence length="571" mass="62282">MRGIFRELWRYRWRLLAGVLALFVVDALQLIAPLIVRSAVDDLVAGTGAGLVRYALYLTAIAVVVFGFRFVWRILLFGAGRLIERDMRNRLYAHLLTLSPAYYVEHSTGDLMAHATNDLEAVRRSCSMGVLMASDAVIMISFSLAAMVGISPLLTLYAFIPLPFITVAVMGFGKLIHRRFERAQAAFSALTERVREALSGIRLLRAFAREGGIEGAFAQTNRENVEANLSLTRAWGVFEPMVGLLAGLGTAIIVWFGGRGVLGGTLSLGGLVAFTSYLGMMVWPMMAIGWIVNTLQQGAASMKRLDKIFAERPEITSPARPVPLPPSRRIEFQNLTFAYPGTDRPALRDLKLVVEEGMTLGVVGLTGSGKSTLVRLLPRLYDPPPGTVLLGGVDVRQLDLGELRAQIAMAPQDVFLFSATLRENIAYGRPDANDDAVREAARLAGLEEEIAAFPDGLDTLVGERGVTLSGGQRQRVGIARALLLDAPILILDDVLSSVDAQVEEAILGHLRRVLTRRTAIVVAHRITAVRDADHIIVLDGGRIVEEGDHAHLVRQGGLYARLNELQQALVR</sequence>
<keyword evidence="3" id="KW-1003">Cell membrane</keyword>
<dbReference type="InterPro" id="IPR011527">
    <property type="entry name" value="ABC1_TM_dom"/>
</dbReference>
<dbReference type="FunFam" id="1.20.1560.10:FF:000011">
    <property type="entry name" value="Multidrug ABC transporter ATP-binding protein"/>
    <property type="match status" value="1"/>
</dbReference>
<dbReference type="PROSITE" id="PS50929">
    <property type="entry name" value="ABC_TM1F"/>
    <property type="match status" value="1"/>
</dbReference>
<dbReference type="SUPFAM" id="SSF52540">
    <property type="entry name" value="P-loop containing nucleoside triphosphate hydrolases"/>
    <property type="match status" value="1"/>
</dbReference>
<dbReference type="InterPro" id="IPR003439">
    <property type="entry name" value="ABC_transporter-like_ATP-bd"/>
</dbReference>
<dbReference type="InterPro" id="IPR039421">
    <property type="entry name" value="Type_1_exporter"/>
</dbReference>
<feature type="transmembrane region" description="Helical" evidence="9">
    <location>
        <begin position="51"/>
        <end position="72"/>
    </location>
</feature>
<evidence type="ECO:0000313" key="13">
    <source>
        <dbReference type="Proteomes" id="UP000287233"/>
    </source>
</evidence>
<dbReference type="InterPro" id="IPR027417">
    <property type="entry name" value="P-loop_NTPase"/>
</dbReference>
<organism evidence="12 13">
    <name type="scientific">Bipolaricaulis sibiricus</name>
    <dbReference type="NCBI Taxonomy" id="2501609"/>
    <lineage>
        <taxon>Bacteria</taxon>
        <taxon>Candidatus Bipolaricaulota</taxon>
        <taxon>Candidatus Bipolaricaulia</taxon>
        <taxon>Candidatus Bipolaricaulales</taxon>
        <taxon>Candidatus Bipolaricaulaceae</taxon>
        <taxon>Candidatus Bipolaricaulis</taxon>
    </lineage>
</organism>
<dbReference type="PROSITE" id="PS50893">
    <property type="entry name" value="ABC_TRANSPORTER_2"/>
    <property type="match status" value="1"/>
</dbReference>
<feature type="transmembrane region" description="Helical" evidence="9">
    <location>
        <begin position="277"/>
        <end position="295"/>
    </location>
</feature>
<dbReference type="EMBL" id="CP034928">
    <property type="protein sequence ID" value="QAA76835.1"/>
    <property type="molecule type" value="Genomic_DNA"/>
</dbReference>
<evidence type="ECO:0000259" key="10">
    <source>
        <dbReference type="PROSITE" id="PS50893"/>
    </source>
</evidence>
<dbReference type="GO" id="GO:0005524">
    <property type="term" value="F:ATP binding"/>
    <property type="evidence" value="ECO:0007669"/>
    <property type="project" value="UniProtKB-KW"/>
</dbReference>
<dbReference type="InterPro" id="IPR036640">
    <property type="entry name" value="ABC1_TM_sf"/>
</dbReference>
<dbReference type="Gene3D" id="3.40.50.300">
    <property type="entry name" value="P-loop containing nucleotide triphosphate hydrolases"/>
    <property type="match status" value="1"/>
</dbReference>
<feature type="transmembrane region" description="Helical" evidence="9">
    <location>
        <begin position="237"/>
        <end position="257"/>
    </location>
</feature>
<evidence type="ECO:0000256" key="5">
    <source>
        <dbReference type="ARBA" id="ARBA00022741"/>
    </source>
</evidence>
<evidence type="ECO:0000256" key="6">
    <source>
        <dbReference type="ARBA" id="ARBA00022840"/>
    </source>
</evidence>
<dbReference type="CDD" id="cd18541">
    <property type="entry name" value="ABC_6TM_TmrB_like"/>
    <property type="match status" value="1"/>
</dbReference>
<dbReference type="PANTHER" id="PTHR43394:SF1">
    <property type="entry name" value="ATP-BINDING CASSETTE SUB-FAMILY B MEMBER 10, MITOCHONDRIAL"/>
    <property type="match status" value="1"/>
</dbReference>
<feature type="domain" description="ABC transmembrane type-1" evidence="11">
    <location>
        <begin position="16"/>
        <end position="297"/>
    </location>
</feature>
<dbReference type="Gene3D" id="1.20.1560.10">
    <property type="entry name" value="ABC transporter type 1, transmembrane domain"/>
    <property type="match status" value="1"/>
</dbReference>
<evidence type="ECO:0000256" key="8">
    <source>
        <dbReference type="ARBA" id="ARBA00023136"/>
    </source>
</evidence>
<dbReference type="PANTHER" id="PTHR43394">
    <property type="entry name" value="ATP-DEPENDENT PERMEASE MDL1, MITOCHONDRIAL"/>
    <property type="match status" value="1"/>
</dbReference>
<dbReference type="SUPFAM" id="SSF90123">
    <property type="entry name" value="ABC transporter transmembrane region"/>
    <property type="match status" value="1"/>
</dbReference>
<dbReference type="InterPro" id="IPR003593">
    <property type="entry name" value="AAA+_ATPase"/>
</dbReference>
<evidence type="ECO:0000256" key="7">
    <source>
        <dbReference type="ARBA" id="ARBA00022989"/>
    </source>
</evidence>
<dbReference type="SMART" id="SM00382">
    <property type="entry name" value="AAA"/>
    <property type="match status" value="1"/>
</dbReference>
<keyword evidence="8 9" id="KW-0472">Membrane</keyword>
<dbReference type="GO" id="GO:0005886">
    <property type="term" value="C:plasma membrane"/>
    <property type="evidence" value="ECO:0007669"/>
    <property type="project" value="UniProtKB-SubCell"/>
</dbReference>
<gene>
    <name evidence="12" type="ORF">BIP78_1069</name>
</gene>
<dbReference type="PROSITE" id="PS00211">
    <property type="entry name" value="ABC_TRANSPORTER_1"/>
    <property type="match status" value="1"/>
</dbReference>
<accession>A0A410FUM9</accession>
<feature type="transmembrane region" description="Helical" evidence="9">
    <location>
        <begin position="156"/>
        <end position="176"/>
    </location>
</feature>
<evidence type="ECO:0000256" key="4">
    <source>
        <dbReference type="ARBA" id="ARBA00022692"/>
    </source>
</evidence>
<proteinExistence type="predicted"/>
<evidence type="ECO:0000313" key="12">
    <source>
        <dbReference type="EMBL" id="QAA76835.1"/>
    </source>
</evidence>
<dbReference type="Pfam" id="PF00664">
    <property type="entry name" value="ABC_membrane"/>
    <property type="match status" value="1"/>
</dbReference>
<comment type="subcellular location">
    <subcellularLocation>
        <location evidence="1">Cell membrane</location>
        <topology evidence="1">Multi-pass membrane protein</topology>
    </subcellularLocation>
</comment>
<dbReference type="Proteomes" id="UP000287233">
    <property type="component" value="Chromosome"/>
</dbReference>
<dbReference type="InterPro" id="IPR017871">
    <property type="entry name" value="ABC_transporter-like_CS"/>
</dbReference>
<dbReference type="AlphaFoldDB" id="A0A410FUM9"/>
<keyword evidence="2" id="KW-0813">Transport</keyword>
<evidence type="ECO:0000256" key="2">
    <source>
        <dbReference type="ARBA" id="ARBA00022448"/>
    </source>
</evidence>
<dbReference type="Pfam" id="PF00005">
    <property type="entry name" value="ABC_tran"/>
    <property type="match status" value="1"/>
</dbReference>
<dbReference type="FunFam" id="3.40.50.300:FF:000221">
    <property type="entry name" value="Multidrug ABC transporter ATP-binding protein"/>
    <property type="match status" value="1"/>
</dbReference>
<dbReference type="GO" id="GO:0016887">
    <property type="term" value="F:ATP hydrolysis activity"/>
    <property type="evidence" value="ECO:0007669"/>
    <property type="project" value="InterPro"/>
</dbReference>
<dbReference type="GO" id="GO:0015421">
    <property type="term" value="F:ABC-type oligopeptide transporter activity"/>
    <property type="evidence" value="ECO:0007669"/>
    <property type="project" value="TreeGrafter"/>
</dbReference>
<evidence type="ECO:0000259" key="11">
    <source>
        <dbReference type="PROSITE" id="PS50929"/>
    </source>
</evidence>
<keyword evidence="6 12" id="KW-0067">ATP-binding</keyword>
<protein>
    <submittedName>
        <fullName evidence="12">Efflux ABC transporter, permease/ATP-binding protein MdlA</fullName>
    </submittedName>
</protein>
<keyword evidence="4 9" id="KW-0812">Transmembrane</keyword>
<evidence type="ECO:0000256" key="1">
    <source>
        <dbReference type="ARBA" id="ARBA00004651"/>
    </source>
</evidence>
<feature type="transmembrane region" description="Helical" evidence="9">
    <location>
        <begin position="130"/>
        <end position="150"/>
    </location>
</feature>
<evidence type="ECO:0000256" key="9">
    <source>
        <dbReference type="SAM" id="Phobius"/>
    </source>
</evidence>
<keyword evidence="5" id="KW-0547">Nucleotide-binding</keyword>
<feature type="domain" description="ABC transporter" evidence="10">
    <location>
        <begin position="330"/>
        <end position="565"/>
    </location>
</feature>